<proteinExistence type="predicted"/>
<dbReference type="Pfam" id="PF03992">
    <property type="entry name" value="ABM"/>
    <property type="match status" value="1"/>
</dbReference>
<dbReference type="SUPFAM" id="SSF54909">
    <property type="entry name" value="Dimeric alpha+beta barrel"/>
    <property type="match status" value="1"/>
</dbReference>
<dbReference type="InterPro" id="IPR050744">
    <property type="entry name" value="AI-2_Isomerase_LsrG"/>
</dbReference>
<dbReference type="InterPro" id="IPR011008">
    <property type="entry name" value="Dimeric_a/b-barrel"/>
</dbReference>
<evidence type="ECO:0000313" key="2">
    <source>
        <dbReference type="EMBL" id="MCS4533269.1"/>
    </source>
</evidence>
<dbReference type="Proteomes" id="UP001166947">
    <property type="component" value="Unassembled WGS sequence"/>
</dbReference>
<reference evidence="2" key="2">
    <citation type="journal article" date="2023" name="Curr. Microbiol.">
        <title>Neisseria montereyensis sp. nov., Isolated from Oropharynx of California Sea Lion (Zalophus californianus): Genomic, Phylogenetic, and Phenotypic Study.</title>
        <authorList>
            <person name="Volokhov D.V."/>
            <person name="Zagorodnyaya T.A."/>
            <person name="Furtak V.A."/>
            <person name="Nattanmai G."/>
            <person name="Randall L."/>
            <person name="Jose S."/>
            <person name="Gao Y."/>
            <person name="Gulland F.M."/>
            <person name="Eisenberg T."/>
            <person name="Delmonte P."/>
            <person name="Blom J."/>
            <person name="Mitchell K.K."/>
        </authorList>
    </citation>
    <scope>NUCLEOTIDE SEQUENCE</scope>
    <source>
        <strain evidence="2">CSL10203-ORH2</strain>
    </source>
</reference>
<dbReference type="RefSeq" id="WP_259291078.1">
    <property type="nucleotide sequence ID" value="NZ_JANUXW010000002.1"/>
</dbReference>
<keyword evidence="2" id="KW-0503">Monooxygenase</keyword>
<protein>
    <submittedName>
        <fullName evidence="2">Antibiotic biosynthesis monooxygenase</fullName>
    </submittedName>
</protein>
<comment type="caution">
    <text evidence="2">The sequence shown here is derived from an EMBL/GenBank/DDBJ whole genome shotgun (WGS) entry which is preliminary data.</text>
</comment>
<dbReference type="Gene3D" id="3.30.70.100">
    <property type="match status" value="1"/>
</dbReference>
<keyword evidence="3" id="KW-1185">Reference proteome</keyword>
<dbReference type="GO" id="GO:0004497">
    <property type="term" value="F:monooxygenase activity"/>
    <property type="evidence" value="ECO:0007669"/>
    <property type="project" value="UniProtKB-KW"/>
</dbReference>
<accession>A0ABT2FAL7</accession>
<name>A0ABT2FAL7_9NEIS</name>
<feature type="domain" description="ABM" evidence="1">
    <location>
        <begin position="4"/>
        <end position="98"/>
    </location>
</feature>
<dbReference type="PANTHER" id="PTHR33336">
    <property type="entry name" value="QUINOL MONOOXYGENASE YGIN-RELATED"/>
    <property type="match status" value="1"/>
</dbReference>
<dbReference type="EMBL" id="JANUXW010000002">
    <property type="protein sequence ID" value="MCS4533269.1"/>
    <property type="molecule type" value="Genomic_DNA"/>
</dbReference>
<evidence type="ECO:0000259" key="1">
    <source>
        <dbReference type="PROSITE" id="PS51725"/>
    </source>
</evidence>
<sequence length="100" mass="11564">MSNVKVTAIIIVKPEYRHELLEVFRQLVAASRSEEGNIRYDLHQDTQNENRFIFFEHWQTQAALEKHGTTAHFQNFLKAAEGKTDGLEVITMTDISENTD</sequence>
<dbReference type="InterPro" id="IPR007138">
    <property type="entry name" value="ABM_dom"/>
</dbReference>
<dbReference type="PANTHER" id="PTHR33336:SF3">
    <property type="entry name" value="ABM DOMAIN-CONTAINING PROTEIN"/>
    <property type="match status" value="1"/>
</dbReference>
<reference evidence="2" key="1">
    <citation type="submission" date="2022-08" db="EMBL/GenBank/DDBJ databases">
        <authorList>
            <person name="Volokhov D.V."/>
            <person name="Furtak V.A."/>
            <person name="Zagorodnyaya T.A."/>
        </authorList>
    </citation>
    <scope>NUCLEOTIDE SEQUENCE</scope>
    <source>
        <strain evidence="2">CSL10203-ORH2</strain>
    </source>
</reference>
<dbReference type="PROSITE" id="PS51725">
    <property type="entry name" value="ABM"/>
    <property type="match status" value="1"/>
</dbReference>
<gene>
    <name evidence="2" type="ORF">NXS09_03010</name>
</gene>
<keyword evidence="2" id="KW-0560">Oxidoreductase</keyword>
<evidence type="ECO:0000313" key="3">
    <source>
        <dbReference type="Proteomes" id="UP001166947"/>
    </source>
</evidence>
<organism evidence="2 3">
    <name type="scientific">Neisseria montereyensis</name>
    <dbReference type="NCBI Taxonomy" id="2973938"/>
    <lineage>
        <taxon>Bacteria</taxon>
        <taxon>Pseudomonadati</taxon>
        <taxon>Pseudomonadota</taxon>
        <taxon>Betaproteobacteria</taxon>
        <taxon>Neisseriales</taxon>
        <taxon>Neisseriaceae</taxon>
        <taxon>Neisseria</taxon>
    </lineage>
</organism>